<gene>
    <name evidence="6" type="ORF">TRITD_4Bv1G065420</name>
</gene>
<evidence type="ECO:0000313" key="7">
    <source>
        <dbReference type="Proteomes" id="UP000324705"/>
    </source>
</evidence>
<evidence type="ECO:0000256" key="1">
    <source>
        <dbReference type="ARBA" id="ARBA00022441"/>
    </source>
</evidence>
<dbReference type="SUPFAM" id="SSF117281">
    <property type="entry name" value="Kelch motif"/>
    <property type="match status" value="1"/>
</dbReference>
<evidence type="ECO:0000313" key="6">
    <source>
        <dbReference type="EMBL" id="VAI04691.1"/>
    </source>
</evidence>
<dbReference type="Gramene" id="TRITD4Bv1G065420.2">
    <property type="protein sequence ID" value="TRITD4Bv1G065420.2"/>
    <property type="gene ID" value="TRITD4Bv1G065420"/>
</dbReference>
<dbReference type="EMBL" id="LT934118">
    <property type="protein sequence ID" value="VAI04691.1"/>
    <property type="molecule type" value="Genomic_DNA"/>
</dbReference>
<reference evidence="6 7" key="1">
    <citation type="submission" date="2017-09" db="EMBL/GenBank/DDBJ databases">
        <authorList>
            <consortium name="International Durum Wheat Genome Sequencing Consortium (IDWGSC)"/>
            <person name="Milanesi L."/>
        </authorList>
    </citation>
    <scope>NUCLEOTIDE SEQUENCE [LARGE SCALE GENOMIC DNA]</scope>
    <source>
        <strain evidence="7">cv. Svevo</strain>
    </source>
</reference>
<feature type="region of interest" description="Disordered" evidence="4">
    <location>
        <begin position="486"/>
        <end position="531"/>
    </location>
</feature>
<feature type="domain" description="Acyl-CoA-binding" evidence="5">
    <location>
        <begin position="608"/>
        <end position="669"/>
    </location>
</feature>
<dbReference type="PANTHER" id="PTHR46093">
    <property type="entry name" value="ACYL-COA-BINDING DOMAIN-CONTAINING PROTEIN 5"/>
    <property type="match status" value="1"/>
</dbReference>
<feature type="region of interest" description="Disordered" evidence="4">
    <location>
        <begin position="439"/>
        <end position="465"/>
    </location>
</feature>
<dbReference type="Pfam" id="PF24681">
    <property type="entry name" value="Kelch_KLHDC2_KLHL20_DRC7"/>
    <property type="match status" value="1"/>
</dbReference>
<protein>
    <recommendedName>
        <fullName evidence="5">Acyl-CoA-binding domain-containing protein</fullName>
    </recommendedName>
</protein>
<keyword evidence="2" id="KW-0677">Repeat</keyword>
<feature type="region of interest" description="Disordered" evidence="4">
    <location>
        <begin position="16"/>
        <end position="45"/>
    </location>
</feature>
<dbReference type="OMA" id="MEWSVAV"/>
<dbReference type="AlphaFoldDB" id="A0A9R0T2S9"/>
<dbReference type="Proteomes" id="UP000324705">
    <property type="component" value="Chromosome 4B"/>
</dbReference>
<keyword evidence="1" id="KW-0880">Kelch repeat</keyword>
<dbReference type="Gene3D" id="2.120.10.80">
    <property type="entry name" value="Kelch-type beta propeller"/>
    <property type="match status" value="2"/>
</dbReference>
<evidence type="ECO:0000259" key="5">
    <source>
        <dbReference type="Pfam" id="PF24922"/>
    </source>
</evidence>
<dbReference type="InterPro" id="IPR015915">
    <property type="entry name" value="Kelch-typ_b-propeller"/>
</dbReference>
<dbReference type="InterPro" id="IPR056819">
    <property type="entry name" value="ACBP4-6_C"/>
</dbReference>
<name>A0A9R0T2S9_TRITD</name>
<keyword evidence="7" id="KW-1185">Reference proteome</keyword>
<evidence type="ECO:0000256" key="3">
    <source>
        <dbReference type="SAM" id="Coils"/>
    </source>
</evidence>
<organism evidence="6 7">
    <name type="scientific">Triticum turgidum subsp. durum</name>
    <name type="common">Durum wheat</name>
    <name type="synonym">Triticum durum</name>
    <dbReference type="NCBI Taxonomy" id="4567"/>
    <lineage>
        <taxon>Eukaryota</taxon>
        <taxon>Viridiplantae</taxon>
        <taxon>Streptophyta</taxon>
        <taxon>Embryophyta</taxon>
        <taxon>Tracheophyta</taxon>
        <taxon>Spermatophyta</taxon>
        <taxon>Magnoliopsida</taxon>
        <taxon>Liliopsida</taxon>
        <taxon>Poales</taxon>
        <taxon>Poaceae</taxon>
        <taxon>BOP clade</taxon>
        <taxon>Pooideae</taxon>
        <taxon>Triticodae</taxon>
        <taxon>Triticeae</taxon>
        <taxon>Triticinae</taxon>
        <taxon>Triticum</taxon>
    </lineage>
</organism>
<feature type="compositionally biased region" description="Basic and acidic residues" evidence="4">
    <location>
        <begin position="507"/>
        <end position="521"/>
    </location>
</feature>
<dbReference type="PANTHER" id="PTHR46093:SF4">
    <property type="entry name" value="GALACTOSE OXIDASE_KELCH REPEAT SUPERFAMILY PROTEIN"/>
    <property type="match status" value="1"/>
</dbReference>
<feature type="coiled-coil region" evidence="3">
    <location>
        <begin position="532"/>
        <end position="636"/>
    </location>
</feature>
<dbReference type="Pfam" id="PF24922">
    <property type="entry name" value="ACBP4_C"/>
    <property type="match status" value="1"/>
</dbReference>
<keyword evidence="3" id="KW-0175">Coiled coil</keyword>
<evidence type="ECO:0000256" key="4">
    <source>
        <dbReference type="SAM" id="MobiDB-lite"/>
    </source>
</evidence>
<evidence type="ECO:0000256" key="2">
    <source>
        <dbReference type="ARBA" id="ARBA00022737"/>
    </source>
</evidence>
<sequence length="681" mass="75735">MFGFSRRRMKLGRLKGHLHDPFHGPRSPAHPTKRSSHLTGEEPVVTSVSGRPDDLAWCCSSDTFDLNGRAFENSENWAVLSTDGDKPSPRFDHAAAMVGSKMIVFGGDSGNHLLDDTKILSLDKLTWDSVASKVRVSPGGHRVQFRPCKGHCLVPWGKTVILVGGKSEPSSDRISVWTFNTETEIWSHMEAKGDIPVARSGHTVTRAGPVLILFGGEDTKGKKLHDLHMFDLKSLTWLPLNYKGAGPSPRSNHVAALYDDRILLIFGGESKSKTLNDVHALDFETMLWSRMRTHGHHPSPRAGCCGALCGTKWYIAGGGSKKRRHPETWVFDVLESKWSVCVAPPSSSITTKKGFSMVPLYYRDKIVLVSFGGNKKEPSDKVEVLVVLQNEHCFSWRSAPDAEPLMYEDSSPSSKELADHLNNCDPLYSNSVARHSLATTVESSSGRKSLPDSLLHNSKVGGSSLRRQFRQEEECSLAQKLQKPIDDDKYKDVDGCSELPSFSNQKQRSDTYHSPDADAKTKRVGRSSSDINHQHDTKIANLVRRNMALEEQLSAAMASKDEAEKNLSLVIDTKEEVEKRLAERDREVVALKEKVGGLEQAHEDSNNASNTVHADNVRLEREVAFLKAVTDETQKELHSTRGVLAGERARAFQLQVEVFHLKQRLQSMDGWSPTQRKPQNL</sequence>
<proteinExistence type="predicted"/>
<accession>A0A9R0T2S9</accession>